<feature type="region of interest" description="Disordered" evidence="5">
    <location>
        <begin position="1"/>
        <end position="27"/>
    </location>
</feature>
<dbReference type="Pfam" id="PF00005">
    <property type="entry name" value="ABC_tran"/>
    <property type="match status" value="2"/>
</dbReference>
<dbReference type="AlphaFoldDB" id="A0A1H0SK46"/>
<dbReference type="EMBL" id="LT629711">
    <property type="protein sequence ID" value="SDP42087.1"/>
    <property type="molecule type" value="Genomic_DNA"/>
</dbReference>
<evidence type="ECO:0000259" key="6">
    <source>
        <dbReference type="PROSITE" id="PS50893"/>
    </source>
</evidence>
<protein>
    <submittedName>
        <fullName evidence="7">Peptide/nickel transport system ATP-binding protein</fullName>
    </submittedName>
</protein>
<feature type="domain" description="ABC transporter" evidence="6">
    <location>
        <begin position="30"/>
        <end position="279"/>
    </location>
</feature>
<feature type="domain" description="ABC transporter" evidence="6">
    <location>
        <begin position="385"/>
        <end position="638"/>
    </location>
</feature>
<dbReference type="PANTHER" id="PTHR43776">
    <property type="entry name" value="TRANSPORT ATP-BINDING PROTEIN"/>
    <property type="match status" value="1"/>
</dbReference>
<reference evidence="8" key="1">
    <citation type="submission" date="2016-10" db="EMBL/GenBank/DDBJ databases">
        <authorList>
            <person name="Varghese N."/>
            <person name="Submissions S."/>
        </authorList>
    </citation>
    <scope>NUCLEOTIDE SEQUENCE [LARGE SCALE GENOMIC DNA]</scope>
    <source>
        <strain evidence="8">DSM 22329</strain>
    </source>
</reference>
<dbReference type="PROSITE" id="PS00211">
    <property type="entry name" value="ABC_TRANSPORTER_1"/>
    <property type="match status" value="2"/>
</dbReference>
<dbReference type="InterPro" id="IPR013563">
    <property type="entry name" value="Oligopep_ABC_C"/>
</dbReference>
<dbReference type="GO" id="GO:0015833">
    <property type="term" value="P:peptide transport"/>
    <property type="evidence" value="ECO:0007669"/>
    <property type="project" value="InterPro"/>
</dbReference>
<dbReference type="Pfam" id="PF08352">
    <property type="entry name" value="oligo_HPY"/>
    <property type="match status" value="2"/>
</dbReference>
<accession>A0A1H0SK46</accession>
<evidence type="ECO:0000256" key="1">
    <source>
        <dbReference type="ARBA" id="ARBA00005417"/>
    </source>
</evidence>
<dbReference type="NCBIfam" id="NF007739">
    <property type="entry name" value="PRK10419.1"/>
    <property type="match status" value="2"/>
</dbReference>
<dbReference type="STRING" id="443156.SAMN04489867_2396"/>
<dbReference type="InterPro" id="IPR050319">
    <property type="entry name" value="ABC_transp_ATP-bind"/>
</dbReference>
<evidence type="ECO:0000313" key="8">
    <source>
        <dbReference type="Proteomes" id="UP000199077"/>
    </source>
</evidence>
<dbReference type="OrthoDB" id="3677453at2"/>
<comment type="similarity">
    <text evidence="1">Belongs to the ABC transporter superfamily.</text>
</comment>
<dbReference type="Proteomes" id="UP000199077">
    <property type="component" value="Chromosome I"/>
</dbReference>
<dbReference type="SUPFAM" id="SSF52540">
    <property type="entry name" value="P-loop containing nucleoside triphosphate hydrolases"/>
    <property type="match status" value="2"/>
</dbReference>
<name>A0A1H0SK46_9MICO</name>
<dbReference type="PROSITE" id="PS50893">
    <property type="entry name" value="ABC_TRANSPORTER_2"/>
    <property type="match status" value="2"/>
</dbReference>
<keyword evidence="4 7" id="KW-0067">ATP-binding</keyword>
<evidence type="ECO:0000256" key="2">
    <source>
        <dbReference type="ARBA" id="ARBA00022448"/>
    </source>
</evidence>
<dbReference type="GO" id="GO:0016887">
    <property type="term" value="F:ATP hydrolysis activity"/>
    <property type="evidence" value="ECO:0007669"/>
    <property type="project" value="InterPro"/>
</dbReference>
<sequence length="652" mass="71348">MAAANETTTTETTTTEATDSTAPGAGTPLLRVRDLSVRFEPKTSPALTAVDQVSFDLAEGEFVGLIGESGSGKSTLAMALLSLLEKPGRVSGGTIEFDGEDLASLSPEELRSRRWRDIATVFQSSMNSLNPVMRVAAQFRDVIEEHSDLRGDAVTERVRDLFEMVMIDPKFMSAYPHELSGGMKQRVNLALALANRPRFVLLDEPTTGLDVVVQRSILEAVRRLQKEQGFAVLFISHDIGTVMELSDRIFVMYAGRLVEQQPAATLVADPLHPYSKGLLGSYSNPRADTVRVTYIPGRPPDLTRRVEGCRFAARCPEAIERCATDDPALLPLAAGRVACHVAHLQRGPAQDRPVDLPEPTLHFDGPEFVKTAEDSARARRGDVFLQVDGVTKVFERRKGFTRQRMTAVDDVSFQLRKGEVTALVGQSGSGKTTLARMITGVDKPTSGTIHFSGSDGEIAVERLRSRQLRGYRKHVQMVFQDPYSSLNPALTLRYTLSRPLRNHRGLGAKEAEAVAGELLETVALTPSDRFLDRYPYELSGGQRQRVVIARALAANPELIVADEPISSLDVSIRAEILELLQELVTGHDIGVLYITHDLLSARLLADEILVLSEGRVVEQGPALEVIRNPGDAYTQRLLDAIPNPFEQAATAG</sequence>
<keyword evidence="2" id="KW-0813">Transport</keyword>
<evidence type="ECO:0000256" key="5">
    <source>
        <dbReference type="SAM" id="MobiDB-lite"/>
    </source>
</evidence>
<dbReference type="CDD" id="cd03257">
    <property type="entry name" value="ABC_NikE_OppD_transporters"/>
    <property type="match status" value="2"/>
</dbReference>
<dbReference type="NCBIfam" id="NF008453">
    <property type="entry name" value="PRK11308.1"/>
    <property type="match status" value="2"/>
</dbReference>
<dbReference type="FunFam" id="3.40.50.300:FF:000016">
    <property type="entry name" value="Oligopeptide ABC transporter ATP-binding component"/>
    <property type="match status" value="1"/>
</dbReference>
<gene>
    <name evidence="7" type="ORF">SAMN04489867_2396</name>
</gene>
<dbReference type="InterPro" id="IPR017871">
    <property type="entry name" value="ABC_transporter-like_CS"/>
</dbReference>
<dbReference type="InterPro" id="IPR027417">
    <property type="entry name" value="P-loop_NTPase"/>
</dbReference>
<evidence type="ECO:0000313" key="7">
    <source>
        <dbReference type="EMBL" id="SDP42087.1"/>
    </source>
</evidence>
<feature type="compositionally biased region" description="Low complexity" evidence="5">
    <location>
        <begin position="1"/>
        <end position="22"/>
    </location>
</feature>
<proteinExistence type="inferred from homology"/>
<dbReference type="RefSeq" id="WP_091785692.1">
    <property type="nucleotide sequence ID" value="NZ_LT629711.1"/>
</dbReference>
<dbReference type="NCBIfam" id="TIGR01727">
    <property type="entry name" value="oligo_HPY"/>
    <property type="match status" value="1"/>
</dbReference>
<dbReference type="SMART" id="SM00382">
    <property type="entry name" value="AAA"/>
    <property type="match status" value="2"/>
</dbReference>
<dbReference type="PANTHER" id="PTHR43776:SF8">
    <property type="entry name" value="ABC TRANSPORTER, ATP-BINDING PROTEIN"/>
    <property type="match status" value="1"/>
</dbReference>
<dbReference type="InterPro" id="IPR003439">
    <property type="entry name" value="ABC_transporter-like_ATP-bd"/>
</dbReference>
<dbReference type="Gene3D" id="3.40.50.300">
    <property type="entry name" value="P-loop containing nucleotide triphosphate hydrolases"/>
    <property type="match status" value="2"/>
</dbReference>
<dbReference type="GO" id="GO:0005524">
    <property type="term" value="F:ATP binding"/>
    <property type="evidence" value="ECO:0007669"/>
    <property type="project" value="UniProtKB-KW"/>
</dbReference>
<organism evidence="7 8">
    <name type="scientific">Pedococcus dokdonensis</name>
    <dbReference type="NCBI Taxonomy" id="443156"/>
    <lineage>
        <taxon>Bacteria</taxon>
        <taxon>Bacillati</taxon>
        <taxon>Actinomycetota</taxon>
        <taxon>Actinomycetes</taxon>
        <taxon>Micrococcales</taxon>
        <taxon>Intrasporangiaceae</taxon>
        <taxon>Pedococcus</taxon>
    </lineage>
</organism>
<dbReference type="GO" id="GO:0055085">
    <property type="term" value="P:transmembrane transport"/>
    <property type="evidence" value="ECO:0007669"/>
    <property type="project" value="UniProtKB-ARBA"/>
</dbReference>
<dbReference type="InterPro" id="IPR003593">
    <property type="entry name" value="AAA+_ATPase"/>
</dbReference>
<keyword evidence="3" id="KW-0547">Nucleotide-binding</keyword>
<evidence type="ECO:0000256" key="4">
    <source>
        <dbReference type="ARBA" id="ARBA00022840"/>
    </source>
</evidence>
<keyword evidence="8" id="KW-1185">Reference proteome</keyword>
<evidence type="ECO:0000256" key="3">
    <source>
        <dbReference type="ARBA" id="ARBA00022741"/>
    </source>
</evidence>